<keyword evidence="1" id="KW-0479">Metal-binding</keyword>
<dbReference type="Proteomes" id="UP000054937">
    <property type="component" value="Unassembled WGS sequence"/>
</dbReference>
<name>A0A0V0QYA5_PSEPJ</name>
<keyword evidence="6" id="KW-1185">Reference proteome</keyword>
<dbReference type="OrthoDB" id="299144at2759"/>
<dbReference type="InterPro" id="IPR051581">
    <property type="entry name" value="Ca-bind"/>
</dbReference>
<comment type="caution">
    <text evidence="5">The sequence shown here is derived from an EMBL/GenBank/DDBJ whole genome shotgun (WGS) entry which is preliminary data.</text>
</comment>
<dbReference type="Pfam" id="PF13499">
    <property type="entry name" value="EF-hand_7"/>
    <property type="match status" value="2"/>
</dbReference>
<evidence type="ECO:0000256" key="1">
    <source>
        <dbReference type="ARBA" id="ARBA00022723"/>
    </source>
</evidence>
<feature type="domain" description="EF-hand" evidence="4">
    <location>
        <begin position="62"/>
        <end position="97"/>
    </location>
</feature>
<dbReference type="SUPFAM" id="SSF47473">
    <property type="entry name" value="EF-hand"/>
    <property type="match status" value="1"/>
</dbReference>
<dbReference type="InterPro" id="IPR018247">
    <property type="entry name" value="EF_Hand_1_Ca_BS"/>
</dbReference>
<dbReference type="InParanoid" id="A0A0V0QYA5"/>
<reference evidence="5 6" key="1">
    <citation type="journal article" date="2015" name="Sci. Rep.">
        <title>Genome of the facultative scuticociliatosis pathogen Pseudocohnilembus persalinus provides insight into its virulence through horizontal gene transfer.</title>
        <authorList>
            <person name="Xiong J."/>
            <person name="Wang G."/>
            <person name="Cheng J."/>
            <person name="Tian M."/>
            <person name="Pan X."/>
            <person name="Warren A."/>
            <person name="Jiang C."/>
            <person name="Yuan D."/>
            <person name="Miao W."/>
        </authorList>
    </citation>
    <scope>NUCLEOTIDE SEQUENCE [LARGE SCALE GENOMIC DNA]</scope>
    <source>
        <strain evidence="5">36N120E</strain>
    </source>
</reference>
<dbReference type="PROSITE" id="PS00018">
    <property type="entry name" value="EF_HAND_1"/>
    <property type="match status" value="1"/>
</dbReference>
<dbReference type="PANTHER" id="PTHR34524">
    <property type="entry name" value="CALCYPHOSIN"/>
    <property type="match status" value="1"/>
</dbReference>
<accession>A0A0V0QYA5</accession>
<dbReference type="GO" id="GO:0005509">
    <property type="term" value="F:calcium ion binding"/>
    <property type="evidence" value="ECO:0007669"/>
    <property type="project" value="InterPro"/>
</dbReference>
<sequence length="179" mass="20966">MSTVQNKGIPQISYEGIINAVRHAIIVNRINLRQLYDQFDDNRGGTIDINEFTNLLNSFCRITPRTCAAIFNTVDENKNGRMDFDEFRRLFDQYYGNYGPENFISQLRDANVAYQNRNDSIFNQFNFDGNDYLDISEFKVLCLAVRPTLTDKEIRQLFNHFDTQKSGAINYTDFKRKIE</sequence>
<protein>
    <recommendedName>
        <fullName evidence="4">EF-hand domain-containing protein</fullName>
    </recommendedName>
</protein>
<evidence type="ECO:0000256" key="3">
    <source>
        <dbReference type="ARBA" id="ARBA00022837"/>
    </source>
</evidence>
<dbReference type="InterPro" id="IPR002048">
    <property type="entry name" value="EF_hand_dom"/>
</dbReference>
<dbReference type="Gene3D" id="1.10.238.10">
    <property type="entry name" value="EF-hand"/>
    <property type="match status" value="2"/>
</dbReference>
<dbReference type="InterPro" id="IPR011992">
    <property type="entry name" value="EF-hand-dom_pair"/>
</dbReference>
<evidence type="ECO:0000313" key="5">
    <source>
        <dbReference type="EMBL" id="KRX07050.1"/>
    </source>
</evidence>
<evidence type="ECO:0000256" key="2">
    <source>
        <dbReference type="ARBA" id="ARBA00022737"/>
    </source>
</evidence>
<keyword evidence="2" id="KW-0677">Repeat</keyword>
<gene>
    <name evidence="5" type="ORF">PPERSA_08727</name>
</gene>
<proteinExistence type="predicted"/>
<organism evidence="5 6">
    <name type="scientific">Pseudocohnilembus persalinus</name>
    <name type="common">Ciliate</name>
    <dbReference type="NCBI Taxonomy" id="266149"/>
    <lineage>
        <taxon>Eukaryota</taxon>
        <taxon>Sar</taxon>
        <taxon>Alveolata</taxon>
        <taxon>Ciliophora</taxon>
        <taxon>Intramacronucleata</taxon>
        <taxon>Oligohymenophorea</taxon>
        <taxon>Scuticociliatia</taxon>
        <taxon>Philasterida</taxon>
        <taxon>Pseudocohnilembidae</taxon>
        <taxon>Pseudocohnilembus</taxon>
    </lineage>
</organism>
<evidence type="ECO:0000259" key="4">
    <source>
        <dbReference type="PROSITE" id="PS50222"/>
    </source>
</evidence>
<dbReference type="PROSITE" id="PS50222">
    <property type="entry name" value="EF_HAND_2"/>
    <property type="match status" value="2"/>
</dbReference>
<keyword evidence="3" id="KW-0106">Calcium</keyword>
<dbReference type="EMBL" id="LDAU01000089">
    <property type="protein sequence ID" value="KRX07050.1"/>
    <property type="molecule type" value="Genomic_DNA"/>
</dbReference>
<dbReference type="AlphaFoldDB" id="A0A0V0QYA5"/>
<evidence type="ECO:0000313" key="6">
    <source>
        <dbReference type="Proteomes" id="UP000054937"/>
    </source>
</evidence>
<feature type="domain" description="EF-hand" evidence="4">
    <location>
        <begin position="149"/>
        <end position="179"/>
    </location>
</feature>
<dbReference type="PANTHER" id="PTHR34524:SF6">
    <property type="entry name" value="CALCYPHOSINE LIKE"/>
    <property type="match status" value="1"/>
</dbReference>
<dbReference type="SMART" id="SM00054">
    <property type="entry name" value="EFh"/>
    <property type="match status" value="4"/>
</dbReference>